<organism evidence="2 3">
    <name type="scientific">Alicyclobacillus cycloheptanicus</name>
    <dbReference type="NCBI Taxonomy" id="1457"/>
    <lineage>
        <taxon>Bacteria</taxon>
        <taxon>Bacillati</taxon>
        <taxon>Bacillota</taxon>
        <taxon>Bacilli</taxon>
        <taxon>Bacillales</taxon>
        <taxon>Alicyclobacillaceae</taxon>
        <taxon>Alicyclobacillus</taxon>
    </lineage>
</organism>
<dbReference type="InterPro" id="IPR050270">
    <property type="entry name" value="DegV_domain_contain"/>
</dbReference>
<name>A0ABT9XLB0_9BACL</name>
<reference evidence="2 3" key="1">
    <citation type="submission" date="2023-07" db="EMBL/GenBank/DDBJ databases">
        <title>Genomic Encyclopedia of Type Strains, Phase IV (KMG-IV): sequencing the most valuable type-strain genomes for metagenomic binning, comparative biology and taxonomic classification.</title>
        <authorList>
            <person name="Goeker M."/>
        </authorList>
    </citation>
    <scope>NUCLEOTIDE SEQUENCE [LARGE SCALE GENOMIC DNA]</scope>
    <source>
        <strain evidence="2 3">DSM 4006</strain>
    </source>
</reference>
<dbReference type="Gene3D" id="3.40.50.10170">
    <property type="match status" value="1"/>
</dbReference>
<dbReference type="SUPFAM" id="SSF82549">
    <property type="entry name" value="DAK1/DegV-like"/>
    <property type="match status" value="1"/>
</dbReference>
<dbReference type="Gene3D" id="3.30.1180.10">
    <property type="match status" value="1"/>
</dbReference>
<keyword evidence="3" id="KW-1185">Reference proteome</keyword>
<dbReference type="Pfam" id="PF02645">
    <property type="entry name" value="DegV"/>
    <property type="match status" value="1"/>
</dbReference>
<evidence type="ECO:0000313" key="2">
    <source>
        <dbReference type="EMBL" id="MDQ0191096.1"/>
    </source>
</evidence>
<keyword evidence="1" id="KW-0446">Lipid-binding</keyword>
<proteinExistence type="predicted"/>
<dbReference type="Proteomes" id="UP001232973">
    <property type="component" value="Unassembled WGS sequence"/>
</dbReference>
<dbReference type="EMBL" id="JAUSTP010000031">
    <property type="protein sequence ID" value="MDQ0191096.1"/>
    <property type="molecule type" value="Genomic_DNA"/>
</dbReference>
<dbReference type="InterPro" id="IPR003797">
    <property type="entry name" value="DegV"/>
</dbReference>
<dbReference type="RefSeq" id="WP_274454433.1">
    <property type="nucleotide sequence ID" value="NZ_CP067097.1"/>
</dbReference>
<comment type="caution">
    <text evidence="2">The sequence shown here is derived from an EMBL/GenBank/DDBJ whole genome shotgun (WGS) entry which is preliminary data.</text>
</comment>
<sequence length="282" mass="30728">MTKIAFVTDSTAYLTPEKAEAFGITVVPLSVVFEGEVYREGVDISAADFYQRLTASKAFPTTSQPPVGEFVEVFTRLLETHDVVMCLLLSSKLSGTFESAQTAAQMVDGQVIVVDSRISSYGIAGPLLDGVQLAKAGGTPEEIQALWAKELDTMHAYFVVDTLEMLHRGGRIGGAAAVFGALLQIKPILTMRDGRIDLFEKVRTHKRAMERMLSEFDADARTGRRLKVGVVHAQRYNDAVALRDQLTSQYPNIETDISELGPVIGAHTGPGLLALVYYDAQD</sequence>
<gene>
    <name evidence="2" type="ORF">J2S03_002964</name>
</gene>
<dbReference type="PANTHER" id="PTHR33434:SF2">
    <property type="entry name" value="FATTY ACID-BINDING PROTEIN TM_1468"/>
    <property type="match status" value="1"/>
</dbReference>
<dbReference type="InterPro" id="IPR043168">
    <property type="entry name" value="DegV_C"/>
</dbReference>
<protein>
    <submittedName>
        <fullName evidence="2">DegV family protein with EDD domain</fullName>
    </submittedName>
</protein>
<dbReference type="PROSITE" id="PS51482">
    <property type="entry name" value="DEGV"/>
    <property type="match status" value="1"/>
</dbReference>
<dbReference type="PANTHER" id="PTHR33434">
    <property type="entry name" value="DEGV DOMAIN-CONTAINING PROTEIN DR_1986-RELATED"/>
    <property type="match status" value="1"/>
</dbReference>
<dbReference type="NCBIfam" id="TIGR00762">
    <property type="entry name" value="DegV"/>
    <property type="match status" value="1"/>
</dbReference>
<evidence type="ECO:0000313" key="3">
    <source>
        <dbReference type="Proteomes" id="UP001232973"/>
    </source>
</evidence>
<evidence type="ECO:0000256" key="1">
    <source>
        <dbReference type="ARBA" id="ARBA00023121"/>
    </source>
</evidence>
<accession>A0ABT9XLB0</accession>